<dbReference type="EMBL" id="OX459969">
    <property type="protein sequence ID" value="CAI9172535.1"/>
    <property type="molecule type" value="Genomic_DNA"/>
</dbReference>
<feature type="region of interest" description="Disordered" evidence="1">
    <location>
        <begin position="1"/>
        <end position="70"/>
    </location>
</feature>
<evidence type="ECO:0000256" key="1">
    <source>
        <dbReference type="SAM" id="MobiDB-lite"/>
    </source>
</evidence>
<protein>
    <submittedName>
        <fullName evidence="2">Uncharacterized protein</fullName>
    </submittedName>
</protein>
<evidence type="ECO:0000313" key="2">
    <source>
        <dbReference type="EMBL" id="CAI9172535.1"/>
    </source>
</evidence>
<organism evidence="2 3">
    <name type="scientific">Rangifer tarandus platyrhynchus</name>
    <name type="common">Svalbard reindeer</name>
    <dbReference type="NCBI Taxonomy" id="3082113"/>
    <lineage>
        <taxon>Eukaryota</taxon>
        <taxon>Metazoa</taxon>
        <taxon>Chordata</taxon>
        <taxon>Craniata</taxon>
        <taxon>Vertebrata</taxon>
        <taxon>Euteleostomi</taxon>
        <taxon>Mammalia</taxon>
        <taxon>Eutheria</taxon>
        <taxon>Laurasiatheria</taxon>
        <taxon>Artiodactyla</taxon>
        <taxon>Ruminantia</taxon>
        <taxon>Pecora</taxon>
        <taxon>Cervidae</taxon>
        <taxon>Odocoileinae</taxon>
        <taxon>Rangifer</taxon>
    </lineage>
</organism>
<reference evidence="2" key="1">
    <citation type="submission" date="2023-04" db="EMBL/GenBank/DDBJ databases">
        <authorList>
            <consortium name="ELIXIR-Norway"/>
        </authorList>
    </citation>
    <scope>NUCLEOTIDE SEQUENCE [LARGE SCALE GENOMIC DNA]</scope>
</reference>
<keyword evidence="3" id="KW-1185">Reference proteome</keyword>
<feature type="compositionally biased region" description="Low complexity" evidence="1">
    <location>
        <begin position="42"/>
        <end position="54"/>
    </location>
</feature>
<accession>A0ABN8ZGB6</accession>
<dbReference type="Proteomes" id="UP001176941">
    <property type="component" value="Chromosome 33"/>
</dbReference>
<evidence type="ECO:0000313" key="3">
    <source>
        <dbReference type="Proteomes" id="UP001176941"/>
    </source>
</evidence>
<name>A0ABN8ZGB6_RANTA</name>
<gene>
    <name evidence="2" type="ORF">MRATA1EN1_LOCUS21497</name>
</gene>
<sequence length="99" mass="11119">MEEGGLESRAGPRSTTEMTETEREETRDYGARRVPAHARLPGQQGRLQQGRHQGSPGPVVPPAWPSRRPRGEAALPQLLAFRMGLTLEEMTEEIFNQRK</sequence>
<proteinExistence type="predicted"/>
<feature type="compositionally biased region" description="Basic and acidic residues" evidence="1">
    <location>
        <begin position="20"/>
        <end position="31"/>
    </location>
</feature>